<name>A0A7C8M2J3_9PLEO</name>
<accession>A0A7C8M2J3</accession>
<organism evidence="3 4">
    <name type="scientific">Massariosphaeria phaeospora</name>
    <dbReference type="NCBI Taxonomy" id="100035"/>
    <lineage>
        <taxon>Eukaryota</taxon>
        <taxon>Fungi</taxon>
        <taxon>Dikarya</taxon>
        <taxon>Ascomycota</taxon>
        <taxon>Pezizomycotina</taxon>
        <taxon>Dothideomycetes</taxon>
        <taxon>Pleosporomycetidae</taxon>
        <taxon>Pleosporales</taxon>
        <taxon>Pleosporales incertae sedis</taxon>
        <taxon>Massariosphaeria</taxon>
    </lineage>
</organism>
<comment type="caution">
    <text evidence="3">The sequence shown here is derived from an EMBL/GenBank/DDBJ whole genome shotgun (WGS) entry which is preliminary data.</text>
</comment>
<feature type="transmembrane region" description="Helical" evidence="1">
    <location>
        <begin position="256"/>
        <end position="275"/>
    </location>
</feature>
<feature type="transmembrane region" description="Helical" evidence="1">
    <location>
        <begin position="386"/>
        <end position="410"/>
    </location>
</feature>
<keyword evidence="2" id="KW-0732">Signal</keyword>
<evidence type="ECO:0000256" key="1">
    <source>
        <dbReference type="SAM" id="Phobius"/>
    </source>
</evidence>
<dbReference type="EMBL" id="JAADJZ010000028">
    <property type="protein sequence ID" value="KAF2866298.1"/>
    <property type="molecule type" value="Genomic_DNA"/>
</dbReference>
<feature type="chain" id="PRO_5028831992" evidence="2">
    <location>
        <begin position="28"/>
        <end position="531"/>
    </location>
</feature>
<feature type="transmembrane region" description="Helical" evidence="1">
    <location>
        <begin position="475"/>
        <end position="499"/>
    </location>
</feature>
<dbReference type="OrthoDB" id="3010248at2759"/>
<evidence type="ECO:0000256" key="2">
    <source>
        <dbReference type="SAM" id="SignalP"/>
    </source>
</evidence>
<evidence type="ECO:0000313" key="3">
    <source>
        <dbReference type="EMBL" id="KAF2866298.1"/>
    </source>
</evidence>
<protein>
    <submittedName>
        <fullName evidence="3">Uncharacterized protein</fullName>
    </submittedName>
</protein>
<reference evidence="3 4" key="1">
    <citation type="submission" date="2020-01" db="EMBL/GenBank/DDBJ databases">
        <authorList>
            <consortium name="DOE Joint Genome Institute"/>
            <person name="Haridas S."/>
            <person name="Albert R."/>
            <person name="Binder M."/>
            <person name="Bloem J."/>
            <person name="Labutti K."/>
            <person name="Salamov A."/>
            <person name="Andreopoulos B."/>
            <person name="Baker S.E."/>
            <person name="Barry K."/>
            <person name="Bills G."/>
            <person name="Bluhm B.H."/>
            <person name="Cannon C."/>
            <person name="Castanera R."/>
            <person name="Culley D.E."/>
            <person name="Daum C."/>
            <person name="Ezra D."/>
            <person name="Gonzalez J.B."/>
            <person name="Henrissat B."/>
            <person name="Kuo A."/>
            <person name="Liang C."/>
            <person name="Lipzen A."/>
            <person name="Lutzoni F."/>
            <person name="Magnuson J."/>
            <person name="Mondo S."/>
            <person name="Nolan M."/>
            <person name="Ohm R."/>
            <person name="Pangilinan J."/>
            <person name="Park H.-J.H."/>
            <person name="Ramirez L."/>
            <person name="Alfaro M."/>
            <person name="Sun H."/>
            <person name="Tritt A."/>
            <person name="Yoshinaga Y."/>
            <person name="Zwiers L.-H.L."/>
            <person name="Turgeon B.G."/>
            <person name="Goodwin S.B."/>
            <person name="Spatafora J.W."/>
            <person name="Crous P.W."/>
            <person name="Grigoriev I.V."/>
        </authorList>
    </citation>
    <scope>NUCLEOTIDE SEQUENCE [LARGE SCALE GENOMIC DNA]</scope>
    <source>
        <strain evidence="3 4">CBS 611.86</strain>
    </source>
</reference>
<feature type="transmembrane region" description="Helical" evidence="1">
    <location>
        <begin position="225"/>
        <end position="244"/>
    </location>
</feature>
<proteinExistence type="predicted"/>
<feature type="transmembrane region" description="Helical" evidence="1">
    <location>
        <begin position="97"/>
        <end position="113"/>
    </location>
</feature>
<sequence>MALARRSARNLRVSLLIVSLSLPFVYGGDLTFSREDCLEKTRNLLTDGLLATNDTCFRRDDKGAPYSSLEDPQLTLSGCNKICGPSFGWYKDIGPRLSIWLIPVFLLLSNMEVSPLDKRRYLMIVHLLGDPIDSLRCLLAKMEAWSRCYYMALKFYGPNNTRQVRNVATVLGGIEELVGFHTNPMDVYTTIMAQSKLTSPQFDILVSRTAQQLADSRTDERLRTIFATTLYIYQLVSAFVTTVGGGGSKTPPGGRIGITMFMTWIVPSILLSNAIGGFTSHRTCFCFLESFVQDATTETDLWSLLQRTSVGLRCHRTIDQYLDSLAWSGAIYSYRPSKHIPFRSGPRDRSRYTLLFLSIAPVVISSTIATLILRNTPPISFNCRNFLIFGIVAFVFLSAILTSLTARLCLKAATHWRVVLVKDALIAMPMVILVFFATSGLFNSCWCWSGVYAFGELAHVPLNTLPQFSYYNKTIYPILVAVCLALQVLVFAAMMWIGWGGWITMRWSEEDKKLEWMECRQRARNGSLKTT</sequence>
<feature type="transmembrane region" description="Helical" evidence="1">
    <location>
        <begin position="352"/>
        <end position="374"/>
    </location>
</feature>
<keyword evidence="1" id="KW-1133">Transmembrane helix</keyword>
<keyword evidence="1" id="KW-0472">Membrane</keyword>
<keyword evidence="1" id="KW-0812">Transmembrane</keyword>
<dbReference type="Proteomes" id="UP000481861">
    <property type="component" value="Unassembled WGS sequence"/>
</dbReference>
<evidence type="ECO:0000313" key="4">
    <source>
        <dbReference type="Proteomes" id="UP000481861"/>
    </source>
</evidence>
<feature type="signal peptide" evidence="2">
    <location>
        <begin position="1"/>
        <end position="27"/>
    </location>
</feature>
<gene>
    <name evidence="3" type="ORF">BDV95DRAFT_611762</name>
</gene>
<feature type="transmembrane region" description="Helical" evidence="1">
    <location>
        <begin position="431"/>
        <end position="455"/>
    </location>
</feature>
<keyword evidence="4" id="KW-1185">Reference proteome</keyword>
<dbReference type="AlphaFoldDB" id="A0A7C8M2J3"/>